<dbReference type="PROSITE" id="PS50109">
    <property type="entry name" value="HIS_KIN"/>
    <property type="match status" value="1"/>
</dbReference>
<feature type="modified residue" description="4-aspartylphosphate" evidence="5">
    <location>
        <position position="985"/>
    </location>
</feature>
<dbReference type="EC" id="2.7.13.3" evidence="2"/>
<dbReference type="SUPFAM" id="SSF55785">
    <property type="entry name" value="PYP-like sensor domain (PAS domain)"/>
    <property type="match status" value="3"/>
</dbReference>
<dbReference type="InterPro" id="IPR005467">
    <property type="entry name" value="His_kinase_dom"/>
</dbReference>
<feature type="domain" description="Response regulatory" evidence="7">
    <location>
        <begin position="791"/>
        <end position="911"/>
    </location>
</feature>
<dbReference type="InterPro" id="IPR003594">
    <property type="entry name" value="HATPase_dom"/>
</dbReference>
<protein>
    <recommendedName>
        <fullName evidence="2">histidine kinase</fullName>
        <ecNumber evidence="2">2.7.13.3</ecNumber>
    </recommendedName>
</protein>
<feature type="domain" description="PAS" evidence="8">
    <location>
        <begin position="164"/>
        <end position="234"/>
    </location>
</feature>
<dbReference type="CDD" id="cd00082">
    <property type="entry name" value="HisKA"/>
    <property type="match status" value="1"/>
</dbReference>
<sequence length="1057" mass="118946">MDHLPNNEQQRLRALRKHTVSDTLSGEVFDNIIKLAAVVCNTPIAVLSFVDEDQLLFSASIGLTDTSGIRKESFCETVIEKREFYQTSISISSSDSGKHYPVKGNASVAFYAGYPLVDTSGFAIGTICVLGYETKELTPSQIQALGLLAKEVMTHLKTRSERKALQTYLDLFNLSDEMMCIAGVDGYFKSINPAFEKVLGWDENYLLSTSFIDLVHPDDREATQNEIESLKQGNKTINFVHRFRNKYGEYKTLQWSATPEPKEGKLYAIARDITQENQKDMELSLSEERARIFFENSQGFMCTHDLNGKFTSVNEAGAAILGYTKAEILSKDLFNIVPQRRHELVVDYLAEIKRAGSAKGQMVTTHKNGEYHIWQYNNILERDLTGEPYVIGNAIDVTERYRLEEDLRRTKETLEQTNRVARVGGWELDLQRQKLSWTSITKEIHEMPADFQPTLDEAINFYKEGSSRETIGKIVQQALVNGKAWDIELQVITGKGREIWVRVIGNAEGEPGNYKRLYGTFQDITSIVEQREALVFAMQKAENANSAKSEFLANMSHEIRTPLNGVIGFTDLLMKTHLNDTQQQYLSIVNQSANALLGIINDILDFSKIEAGKLELNIEKCDVYELASQTANIISYQVQKNGLEMLLDVSTELPRFIYADSIRLKQVLVNLLSNAAKFTQKGEIELKIACVQSDENQTRLRFSVRDTGIGIPKEKQFTIFEAFSQEDTSTTKKYGGTGLGLTISNKLLALMGSNLELESRPGSGSTFYFEVSFRSEKGEPIVWHDIEKIREVLIVDDNENNRIILQQILGLKNIKVTEARNGLEALQLLVGGNKYDVILMDYHMPVMDGLETITKIRQNIYPSAAQQPIILLHSSADDEKIIEACKELNVSSHLVKPLKIDDIYSSLERLSHEEQAVFMPDPESEEAVTSENLTILIAEDNPVNMMLVRSILNRLVPGAILIEVSNGLEAVEYCSQHKPDLVLMDIQMPEMNGCEATENIRKQDQRQSVPIVALTAGNVLGEKEKCLNAGMNDYVVKPIREENIVDILSKWLGNDSV</sequence>
<dbReference type="InterPro" id="IPR001789">
    <property type="entry name" value="Sig_transdc_resp-reg_receiver"/>
</dbReference>
<dbReference type="PANTHER" id="PTHR45339">
    <property type="entry name" value="HYBRID SIGNAL TRANSDUCTION HISTIDINE KINASE J"/>
    <property type="match status" value="1"/>
</dbReference>
<keyword evidence="11" id="KW-1185">Reference proteome</keyword>
<dbReference type="CDD" id="cd00130">
    <property type="entry name" value="PAS"/>
    <property type="match status" value="2"/>
</dbReference>
<evidence type="ECO:0000256" key="1">
    <source>
        <dbReference type="ARBA" id="ARBA00000085"/>
    </source>
</evidence>
<feature type="modified residue" description="4-aspartylphosphate" evidence="5">
    <location>
        <position position="841"/>
    </location>
</feature>
<evidence type="ECO:0000259" key="8">
    <source>
        <dbReference type="PROSITE" id="PS50112"/>
    </source>
</evidence>
<dbReference type="EMBL" id="JBHUMD010000013">
    <property type="protein sequence ID" value="MFD2602143.1"/>
    <property type="molecule type" value="Genomic_DNA"/>
</dbReference>
<dbReference type="CDD" id="cd17546">
    <property type="entry name" value="REC_hyHK_CKI1_RcsC-like"/>
    <property type="match status" value="2"/>
</dbReference>
<dbReference type="Pfam" id="PF00512">
    <property type="entry name" value="HisKA"/>
    <property type="match status" value="1"/>
</dbReference>
<dbReference type="InterPro" id="IPR000700">
    <property type="entry name" value="PAS-assoc_C"/>
</dbReference>
<dbReference type="SUPFAM" id="SSF55781">
    <property type="entry name" value="GAF domain-like"/>
    <property type="match status" value="1"/>
</dbReference>
<dbReference type="Pfam" id="PF13426">
    <property type="entry name" value="PAS_9"/>
    <property type="match status" value="1"/>
</dbReference>
<dbReference type="InterPro" id="IPR035965">
    <property type="entry name" value="PAS-like_dom_sf"/>
</dbReference>
<gene>
    <name evidence="10" type="ORF">ACFSR3_08745</name>
</gene>
<dbReference type="Pfam" id="PF00989">
    <property type="entry name" value="PAS"/>
    <property type="match status" value="1"/>
</dbReference>
<dbReference type="SMART" id="SM00091">
    <property type="entry name" value="PAS"/>
    <property type="match status" value="2"/>
</dbReference>
<dbReference type="PRINTS" id="PR00344">
    <property type="entry name" value="BCTRLSENSOR"/>
</dbReference>
<dbReference type="SMART" id="SM00448">
    <property type="entry name" value="REC"/>
    <property type="match status" value="2"/>
</dbReference>
<dbReference type="SUPFAM" id="SSF55874">
    <property type="entry name" value="ATPase domain of HSP90 chaperone/DNA topoisomerase II/histidine kinase"/>
    <property type="match status" value="1"/>
</dbReference>
<name>A0ABW5NU70_9FLAO</name>
<dbReference type="PANTHER" id="PTHR45339:SF1">
    <property type="entry name" value="HYBRID SIGNAL TRANSDUCTION HISTIDINE KINASE J"/>
    <property type="match status" value="1"/>
</dbReference>
<dbReference type="InterPro" id="IPR000014">
    <property type="entry name" value="PAS"/>
</dbReference>
<feature type="domain" description="PAS" evidence="8">
    <location>
        <begin position="286"/>
        <end position="356"/>
    </location>
</feature>
<evidence type="ECO:0000313" key="11">
    <source>
        <dbReference type="Proteomes" id="UP001597480"/>
    </source>
</evidence>
<dbReference type="PROSITE" id="PS50112">
    <property type="entry name" value="PAS"/>
    <property type="match status" value="2"/>
</dbReference>
<feature type="domain" description="Histidine kinase" evidence="6">
    <location>
        <begin position="554"/>
        <end position="775"/>
    </location>
</feature>
<evidence type="ECO:0000259" key="6">
    <source>
        <dbReference type="PROSITE" id="PS50109"/>
    </source>
</evidence>
<dbReference type="Gene3D" id="3.30.565.10">
    <property type="entry name" value="Histidine kinase-like ATPase, C-terminal domain"/>
    <property type="match status" value="1"/>
</dbReference>
<evidence type="ECO:0000256" key="3">
    <source>
        <dbReference type="ARBA" id="ARBA00022553"/>
    </source>
</evidence>
<dbReference type="InterPro" id="IPR029016">
    <property type="entry name" value="GAF-like_dom_sf"/>
</dbReference>
<keyword evidence="3 5" id="KW-0597">Phosphoprotein</keyword>
<dbReference type="SUPFAM" id="SSF47384">
    <property type="entry name" value="Homodimeric domain of signal transducing histidine kinase"/>
    <property type="match status" value="1"/>
</dbReference>
<evidence type="ECO:0000256" key="5">
    <source>
        <dbReference type="PROSITE-ProRule" id="PRU00169"/>
    </source>
</evidence>
<comment type="catalytic activity">
    <reaction evidence="1">
        <text>ATP + protein L-histidine = ADP + protein N-phospho-L-histidine.</text>
        <dbReference type="EC" id="2.7.13.3"/>
    </reaction>
</comment>
<dbReference type="Pfam" id="PF08447">
    <property type="entry name" value="PAS_3"/>
    <property type="match status" value="1"/>
</dbReference>
<evidence type="ECO:0000259" key="7">
    <source>
        <dbReference type="PROSITE" id="PS50110"/>
    </source>
</evidence>
<dbReference type="InterPro" id="IPR001610">
    <property type="entry name" value="PAC"/>
</dbReference>
<dbReference type="Gene3D" id="3.30.450.40">
    <property type="match status" value="1"/>
</dbReference>
<dbReference type="InterPro" id="IPR004358">
    <property type="entry name" value="Sig_transdc_His_kin-like_C"/>
</dbReference>
<dbReference type="RefSeq" id="WP_379820634.1">
    <property type="nucleotide sequence ID" value="NZ_JBHUMD010000013.1"/>
</dbReference>
<dbReference type="PROSITE" id="PS50113">
    <property type="entry name" value="PAC"/>
    <property type="match status" value="1"/>
</dbReference>
<dbReference type="PROSITE" id="PS50110">
    <property type="entry name" value="RESPONSE_REGULATORY"/>
    <property type="match status" value="2"/>
</dbReference>
<organism evidence="10 11">
    <name type="scientific">Flavobacterium suzhouense</name>
    <dbReference type="NCBI Taxonomy" id="1529638"/>
    <lineage>
        <taxon>Bacteria</taxon>
        <taxon>Pseudomonadati</taxon>
        <taxon>Bacteroidota</taxon>
        <taxon>Flavobacteriia</taxon>
        <taxon>Flavobacteriales</taxon>
        <taxon>Flavobacteriaceae</taxon>
        <taxon>Flavobacterium</taxon>
    </lineage>
</organism>
<feature type="domain" description="PAC" evidence="9">
    <location>
        <begin position="485"/>
        <end position="536"/>
    </location>
</feature>
<dbReference type="InterPro" id="IPR003661">
    <property type="entry name" value="HisK_dim/P_dom"/>
</dbReference>
<dbReference type="InterPro" id="IPR036097">
    <property type="entry name" value="HisK_dim/P_sf"/>
</dbReference>
<dbReference type="NCBIfam" id="TIGR00229">
    <property type="entry name" value="sensory_box"/>
    <property type="match status" value="2"/>
</dbReference>
<reference evidence="11" key="1">
    <citation type="journal article" date="2019" name="Int. J. Syst. Evol. Microbiol.">
        <title>The Global Catalogue of Microorganisms (GCM) 10K type strain sequencing project: providing services to taxonomists for standard genome sequencing and annotation.</title>
        <authorList>
            <consortium name="The Broad Institute Genomics Platform"/>
            <consortium name="The Broad Institute Genome Sequencing Center for Infectious Disease"/>
            <person name="Wu L."/>
            <person name="Ma J."/>
        </authorList>
    </citation>
    <scope>NUCLEOTIDE SEQUENCE [LARGE SCALE GENOMIC DNA]</scope>
    <source>
        <strain evidence="11">KCTC 42107</strain>
    </source>
</reference>
<dbReference type="SMART" id="SM00388">
    <property type="entry name" value="HisKA"/>
    <property type="match status" value="1"/>
</dbReference>
<dbReference type="Gene3D" id="3.40.50.2300">
    <property type="match status" value="2"/>
</dbReference>
<evidence type="ECO:0000259" key="9">
    <source>
        <dbReference type="PROSITE" id="PS50113"/>
    </source>
</evidence>
<evidence type="ECO:0000313" key="10">
    <source>
        <dbReference type="EMBL" id="MFD2602143.1"/>
    </source>
</evidence>
<proteinExistence type="predicted"/>
<dbReference type="Proteomes" id="UP001597480">
    <property type="component" value="Unassembled WGS sequence"/>
</dbReference>
<evidence type="ECO:0000256" key="2">
    <source>
        <dbReference type="ARBA" id="ARBA00012438"/>
    </source>
</evidence>
<dbReference type="CDD" id="cd16922">
    <property type="entry name" value="HATPase_EvgS-ArcB-TorS-like"/>
    <property type="match status" value="1"/>
</dbReference>
<dbReference type="InterPro" id="IPR011006">
    <property type="entry name" value="CheY-like_superfamily"/>
</dbReference>
<comment type="caution">
    <text evidence="10">The sequence shown here is derived from an EMBL/GenBank/DDBJ whole genome shotgun (WGS) entry which is preliminary data.</text>
</comment>
<feature type="domain" description="Response regulatory" evidence="7">
    <location>
        <begin position="934"/>
        <end position="1052"/>
    </location>
</feature>
<dbReference type="InterPro" id="IPR013655">
    <property type="entry name" value="PAS_fold_3"/>
</dbReference>
<dbReference type="SMART" id="SM00086">
    <property type="entry name" value="PAC"/>
    <property type="match status" value="2"/>
</dbReference>
<dbReference type="Gene3D" id="3.30.450.20">
    <property type="entry name" value="PAS domain"/>
    <property type="match status" value="3"/>
</dbReference>
<dbReference type="SUPFAM" id="SSF52172">
    <property type="entry name" value="CheY-like"/>
    <property type="match status" value="2"/>
</dbReference>
<dbReference type="SMART" id="SM00387">
    <property type="entry name" value="HATPase_c"/>
    <property type="match status" value="1"/>
</dbReference>
<keyword evidence="4" id="KW-0902">Two-component regulatory system</keyword>
<dbReference type="Gene3D" id="1.10.287.130">
    <property type="match status" value="1"/>
</dbReference>
<dbReference type="InterPro" id="IPR013767">
    <property type="entry name" value="PAS_fold"/>
</dbReference>
<dbReference type="InterPro" id="IPR036890">
    <property type="entry name" value="HATPase_C_sf"/>
</dbReference>
<accession>A0ABW5NU70</accession>
<evidence type="ECO:0000256" key="4">
    <source>
        <dbReference type="ARBA" id="ARBA00023012"/>
    </source>
</evidence>
<dbReference type="Pfam" id="PF00072">
    <property type="entry name" value="Response_reg"/>
    <property type="match status" value="2"/>
</dbReference>
<dbReference type="Pfam" id="PF02518">
    <property type="entry name" value="HATPase_c"/>
    <property type="match status" value="1"/>
</dbReference>